<name>A0A284RX99_ARMOS</name>
<organism evidence="1 2">
    <name type="scientific">Armillaria ostoyae</name>
    <name type="common">Armillaria root rot fungus</name>
    <dbReference type="NCBI Taxonomy" id="47428"/>
    <lineage>
        <taxon>Eukaryota</taxon>
        <taxon>Fungi</taxon>
        <taxon>Dikarya</taxon>
        <taxon>Basidiomycota</taxon>
        <taxon>Agaricomycotina</taxon>
        <taxon>Agaricomycetes</taxon>
        <taxon>Agaricomycetidae</taxon>
        <taxon>Agaricales</taxon>
        <taxon>Marasmiineae</taxon>
        <taxon>Physalacriaceae</taxon>
        <taxon>Armillaria</taxon>
    </lineage>
</organism>
<proteinExistence type="predicted"/>
<accession>A0A284RX99</accession>
<sequence>MSEAARAQLFFTLTTNLPQLNNYTNFESYQTHPCTIPGAIIQDLGSLRMRYPDTDTAAQATPVILYFIADVFVFSPSYRGTLPVYASFLRVLEQAHRIYILSFLC</sequence>
<dbReference type="EMBL" id="FUEG01000019">
    <property type="protein sequence ID" value="SJL13362.1"/>
    <property type="molecule type" value="Genomic_DNA"/>
</dbReference>
<protein>
    <submittedName>
        <fullName evidence="1">Uncharacterized protein</fullName>
    </submittedName>
</protein>
<dbReference type="AlphaFoldDB" id="A0A284RX99"/>
<gene>
    <name evidence="1" type="ORF">ARMOST_16804</name>
</gene>
<evidence type="ECO:0000313" key="2">
    <source>
        <dbReference type="Proteomes" id="UP000219338"/>
    </source>
</evidence>
<dbReference type="Proteomes" id="UP000219338">
    <property type="component" value="Unassembled WGS sequence"/>
</dbReference>
<evidence type="ECO:0000313" key="1">
    <source>
        <dbReference type="EMBL" id="SJL13362.1"/>
    </source>
</evidence>
<reference evidence="2" key="1">
    <citation type="journal article" date="2017" name="Nat. Ecol. Evol.">
        <title>Genome expansion and lineage-specific genetic innovations in the forest pathogenic fungi Armillaria.</title>
        <authorList>
            <person name="Sipos G."/>
            <person name="Prasanna A.N."/>
            <person name="Walter M.C."/>
            <person name="O'Connor E."/>
            <person name="Balint B."/>
            <person name="Krizsan K."/>
            <person name="Kiss B."/>
            <person name="Hess J."/>
            <person name="Varga T."/>
            <person name="Slot J."/>
            <person name="Riley R."/>
            <person name="Boka B."/>
            <person name="Rigling D."/>
            <person name="Barry K."/>
            <person name="Lee J."/>
            <person name="Mihaltcheva S."/>
            <person name="LaButti K."/>
            <person name="Lipzen A."/>
            <person name="Waldron R."/>
            <person name="Moloney N.M."/>
            <person name="Sperisen C."/>
            <person name="Kredics L."/>
            <person name="Vagvoelgyi C."/>
            <person name="Patrignani A."/>
            <person name="Fitzpatrick D."/>
            <person name="Nagy I."/>
            <person name="Doyle S."/>
            <person name="Anderson J.B."/>
            <person name="Grigoriev I.V."/>
            <person name="Gueldener U."/>
            <person name="Muensterkoetter M."/>
            <person name="Nagy L.G."/>
        </authorList>
    </citation>
    <scope>NUCLEOTIDE SEQUENCE [LARGE SCALE GENOMIC DNA]</scope>
    <source>
        <strain evidence="2">C18/9</strain>
    </source>
</reference>
<keyword evidence="2" id="KW-1185">Reference proteome</keyword>